<keyword evidence="3" id="KW-1185">Reference proteome</keyword>
<gene>
    <name evidence="2" type="ORF">KQI86_00080</name>
</gene>
<evidence type="ECO:0000313" key="3">
    <source>
        <dbReference type="Proteomes" id="UP000726170"/>
    </source>
</evidence>
<dbReference type="InterPro" id="IPR001279">
    <property type="entry name" value="Metallo-B-lactamas"/>
</dbReference>
<dbReference type="Pfam" id="PF00753">
    <property type="entry name" value="Lactamase_B"/>
    <property type="match status" value="1"/>
</dbReference>
<dbReference type="EMBL" id="JAHLQF010000001">
    <property type="protein sequence ID" value="MBU5482698.1"/>
    <property type="molecule type" value="Genomic_DNA"/>
</dbReference>
<dbReference type="RefSeq" id="WP_216437124.1">
    <property type="nucleotide sequence ID" value="NZ_JAHLQF010000001.1"/>
</dbReference>
<protein>
    <submittedName>
        <fullName evidence="2">MBL fold metallo-hydrolase</fullName>
    </submittedName>
</protein>
<comment type="caution">
    <text evidence="2">The sequence shown here is derived from an EMBL/GenBank/DDBJ whole genome shotgun (WGS) entry which is preliminary data.</text>
</comment>
<evidence type="ECO:0000259" key="1">
    <source>
        <dbReference type="Pfam" id="PF00753"/>
    </source>
</evidence>
<dbReference type="InterPro" id="IPR041712">
    <property type="entry name" value="DHPS-like_MBL-fold"/>
</dbReference>
<dbReference type="CDD" id="cd07713">
    <property type="entry name" value="DHPS-like_MBL-fold"/>
    <property type="match status" value="1"/>
</dbReference>
<feature type="domain" description="Metallo-beta-lactamase" evidence="1">
    <location>
        <begin position="22"/>
        <end position="108"/>
    </location>
</feature>
<dbReference type="InterPro" id="IPR052926">
    <property type="entry name" value="Metallo-beta-lactamase_dom"/>
</dbReference>
<organism evidence="2 3">
    <name type="scientific">Clostridium mobile</name>
    <dbReference type="NCBI Taxonomy" id="2841512"/>
    <lineage>
        <taxon>Bacteria</taxon>
        <taxon>Bacillati</taxon>
        <taxon>Bacillota</taxon>
        <taxon>Clostridia</taxon>
        <taxon>Eubacteriales</taxon>
        <taxon>Clostridiaceae</taxon>
        <taxon>Clostridium</taxon>
    </lineage>
</organism>
<accession>A0ABS6ECA4</accession>
<dbReference type="PANTHER" id="PTHR13754:SF13">
    <property type="entry name" value="METALLO-BETA-LACTAMASE SUPERFAMILY PROTEIN (AFU_ORTHOLOGUE AFUA_3G07630)"/>
    <property type="match status" value="1"/>
</dbReference>
<dbReference type="PANTHER" id="PTHR13754">
    <property type="entry name" value="METALLO-BETA-LACTAMASE SUPERFAMILY PROTEIN"/>
    <property type="match status" value="1"/>
</dbReference>
<evidence type="ECO:0000313" key="2">
    <source>
        <dbReference type="EMBL" id="MBU5482698.1"/>
    </source>
</evidence>
<sequence>MKIITLIENINNDSKDLLNEHGLCLYIEKDNKRILFDTGRTDAFITNARKLGLSLEDIDIVVISHGHCDHGGGLLSFLKINNKAKIYMKREASKDYYFHYMFFNKSVGIDKKVFEEYSNRINYIDSFSEIAEDVYIITDIDKCYKTPKGNNYLYSREEDKLTKDKFKHELIMIIKEQDGICIFTGCSHNGAANMIQASKNAFPNVNIKAIIGGFHLIKLPIIKSLSASQDEINIITEKIISENIEKVYTGHCTGEKAYKTLKSILGDRIEYIKTGTMVYI</sequence>
<name>A0ABS6ECA4_9CLOT</name>
<reference evidence="2 3" key="1">
    <citation type="submission" date="2021-06" db="EMBL/GenBank/DDBJ databases">
        <authorList>
            <person name="Sun Q."/>
            <person name="Li D."/>
        </authorList>
    </citation>
    <scope>NUCLEOTIDE SEQUENCE [LARGE SCALE GENOMIC DNA]</scope>
    <source>
        <strain evidence="2 3">MSJ-11</strain>
    </source>
</reference>
<proteinExistence type="predicted"/>
<dbReference type="Proteomes" id="UP000726170">
    <property type="component" value="Unassembled WGS sequence"/>
</dbReference>